<dbReference type="EMBL" id="MU806513">
    <property type="protein sequence ID" value="KAJ3834574.1"/>
    <property type="molecule type" value="Genomic_DNA"/>
</dbReference>
<evidence type="ECO:0000313" key="3">
    <source>
        <dbReference type="Proteomes" id="UP001163846"/>
    </source>
</evidence>
<protein>
    <submittedName>
        <fullName evidence="2">Uncharacterized protein</fullName>
    </submittedName>
</protein>
<feature type="compositionally biased region" description="Pro residues" evidence="1">
    <location>
        <begin position="56"/>
        <end position="73"/>
    </location>
</feature>
<name>A0AA38P1I4_9AGAR</name>
<feature type="region of interest" description="Disordered" evidence="1">
    <location>
        <begin position="40"/>
        <end position="85"/>
    </location>
</feature>
<gene>
    <name evidence="2" type="ORF">F5878DRAFT_350742</name>
</gene>
<comment type="caution">
    <text evidence="2">The sequence shown here is derived from an EMBL/GenBank/DDBJ whole genome shotgun (WGS) entry which is preliminary data.</text>
</comment>
<organism evidence="2 3">
    <name type="scientific">Lentinula raphanica</name>
    <dbReference type="NCBI Taxonomy" id="153919"/>
    <lineage>
        <taxon>Eukaryota</taxon>
        <taxon>Fungi</taxon>
        <taxon>Dikarya</taxon>
        <taxon>Basidiomycota</taxon>
        <taxon>Agaricomycotina</taxon>
        <taxon>Agaricomycetes</taxon>
        <taxon>Agaricomycetidae</taxon>
        <taxon>Agaricales</taxon>
        <taxon>Marasmiineae</taxon>
        <taxon>Omphalotaceae</taxon>
        <taxon>Lentinula</taxon>
    </lineage>
</organism>
<proteinExistence type="predicted"/>
<dbReference type="AlphaFoldDB" id="A0AA38P1I4"/>
<evidence type="ECO:0000256" key="1">
    <source>
        <dbReference type="SAM" id="MobiDB-lite"/>
    </source>
</evidence>
<reference evidence="2" key="1">
    <citation type="submission" date="2022-08" db="EMBL/GenBank/DDBJ databases">
        <authorList>
            <consortium name="DOE Joint Genome Institute"/>
            <person name="Min B."/>
            <person name="Riley R."/>
            <person name="Sierra-Patev S."/>
            <person name="Naranjo-Ortiz M."/>
            <person name="Looney B."/>
            <person name="Konkel Z."/>
            <person name="Slot J.C."/>
            <person name="Sakamoto Y."/>
            <person name="Steenwyk J.L."/>
            <person name="Rokas A."/>
            <person name="Carro J."/>
            <person name="Camarero S."/>
            <person name="Ferreira P."/>
            <person name="Molpeceres G."/>
            <person name="Ruiz-Duenas F.J."/>
            <person name="Serrano A."/>
            <person name="Henrissat B."/>
            <person name="Drula E."/>
            <person name="Hughes K.W."/>
            <person name="Mata J.L."/>
            <person name="Ishikawa N.K."/>
            <person name="Vargas-Isla R."/>
            <person name="Ushijima S."/>
            <person name="Smith C.A."/>
            <person name="Ahrendt S."/>
            <person name="Andreopoulos W."/>
            <person name="He G."/>
            <person name="Labutti K."/>
            <person name="Lipzen A."/>
            <person name="Ng V."/>
            <person name="Sandor L."/>
            <person name="Barry K."/>
            <person name="Martinez A.T."/>
            <person name="Xiao Y."/>
            <person name="Gibbons J.G."/>
            <person name="Terashima K."/>
            <person name="Hibbett D.S."/>
            <person name="Grigoriev I.V."/>
        </authorList>
    </citation>
    <scope>NUCLEOTIDE SEQUENCE</scope>
    <source>
        <strain evidence="2">TFB9207</strain>
    </source>
</reference>
<dbReference type="Proteomes" id="UP001163846">
    <property type="component" value="Unassembled WGS sequence"/>
</dbReference>
<sequence length="271" mass="30702">MKAVSTMYRARVVIQVLVLILVPLLPFCYALPAPFTRTQGLGASQAPSIPESASKPPTPTDPPPPYDLPPPYDEPSHDSLPGYSRQGNSSVPSVIIYHYIKFPDYPAGSDFVSFERDRGLKNSPKEQRKLEQLDQVRKEVRKRLATYIQGADDKESTTEEFRAQFGYVSKYRVHFNKDQVWYPSYDLKPGDEAHVKMVSLVFDETHGRRLREEKWLVTLQRMSGSKKQEGQVLGAQVKDVEGATYPKVPLPQSKLKKILNKIFKKPGSHSN</sequence>
<accession>A0AA38P1I4</accession>
<keyword evidence="3" id="KW-1185">Reference proteome</keyword>
<evidence type="ECO:0000313" key="2">
    <source>
        <dbReference type="EMBL" id="KAJ3834574.1"/>
    </source>
</evidence>